<protein>
    <submittedName>
        <fullName evidence="2">Uncharacterized protein</fullName>
    </submittedName>
</protein>
<feature type="compositionally biased region" description="Basic and acidic residues" evidence="1">
    <location>
        <begin position="91"/>
        <end position="105"/>
    </location>
</feature>
<feature type="compositionally biased region" description="Low complexity" evidence="1">
    <location>
        <begin position="134"/>
        <end position="145"/>
    </location>
</feature>
<dbReference type="EMBL" id="CAKOFQ010006830">
    <property type="protein sequence ID" value="CAH1974953.1"/>
    <property type="molecule type" value="Genomic_DNA"/>
</dbReference>
<feature type="compositionally biased region" description="Low complexity" evidence="1">
    <location>
        <begin position="59"/>
        <end position="74"/>
    </location>
</feature>
<keyword evidence="3" id="KW-1185">Reference proteome</keyword>
<gene>
    <name evidence="2" type="ORF">ACAOBT_LOCUS11372</name>
</gene>
<feature type="region of interest" description="Disordered" evidence="1">
    <location>
        <begin position="1"/>
        <end position="225"/>
    </location>
</feature>
<reference evidence="2" key="1">
    <citation type="submission" date="2022-03" db="EMBL/GenBank/DDBJ databases">
        <authorList>
            <person name="Sayadi A."/>
        </authorList>
    </citation>
    <scope>NUCLEOTIDE SEQUENCE</scope>
</reference>
<proteinExistence type="predicted"/>
<evidence type="ECO:0000313" key="3">
    <source>
        <dbReference type="Proteomes" id="UP001152888"/>
    </source>
</evidence>
<evidence type="ECO:0000256" key="1">
    <source>
        <dbReference type="SAM" id="MobiDB-lite"/>
    </source>
</evidence>
<organism evidence="2 3">
    <name type="scientific">Acanthoscelides obtectus</name>
    <name type="common">Bean weevil</name>
    <name type="synonym">Bruchus obtectus</name>
    <dbReference type="NCBI Taxonomy" id="200917"/>
    <lineage>
        <taxon>Eukaryota</taxon>
        <taxon>Metazoa</taxon>
        <taxon>Ecdysozoa</taxon>
        <taxon>Arthropoda</taxon>
        <taxon>Hexapoda</taxon>
        <taxon>Insecta</taxon>
        <taxon>Pterygota</taxon>
        <taxon>Neoptera</taxon>
        <taxon>Endopterygota</taxon>
        <taxon>Coleoptera</taxon>
        <taxon>Polyphaga</taxon>
        <taxon>Cucujiformia</taxon>
        <taxon>Chrysomeloidea</taxon>
        <taxon>Chrysomelidae</taxon>
        <taxon>Bruchinae</taxon>
        <taxon>Bruchini</taxon>
        <taxon>Acanthoscelides</taxon>
    </lineage>
</organism>
<evidence type="ECO:0000313" key="2">
    <source>
        <dbReference type="EMBL" id="CAH1974953.1"/>
    </source>
</evidence>
<accession>A0A9P0KJ07</accession>
<comment type="caution">
    <text evidence="2">The sequence shown here is derived from an EMBL/GenBank/DDBJ whole genome shotgun (WGS) entry which is preliminary data.</text>
</comment>
<dbReference type="AlphaFoldDB" id="A0A9P0KJ07"/>
<name>A0A9P0KJ07_ACAOB</name>
<dbReference type="Proteomes" id="UP001152888">
    <property type="component" value="Unassembled WGS sequence"/>
</dbReference>
<sequence>MKRPPSIGSGYRDSDYPSIGLGLPFKRQRIAHESRPPSAQQHHQQHQPPITSSATLDRGSGNSHYSSSGGNYHHQPQPPPSASTLSTKQQMEVDARRRPITDSRDASNMNPRSRESPNRLWSSSSATPPPPPTTTTTANSLTVPPIMNGYHHPHHFSSSHSAPLFEAKRPISDDEEYGGGANGRKRTCDSRDANGAQQGQKPFGGGTTMQWSGSPGSGGVHHGSAPVVPVKEEMTAGRTLKQEPHEVDSHVIGNVGAGGAEQTTQPTWWVDNNNNVFINPCTLRGEV</sequence>
<dbReference type="OrthoDB" id="6284217at2759"/>